<dbReference type="RefSeq" id="YP_010165742.1">
    <property type="nucleotide sequence ID" value="NC_057511.1"/>
</dbReference>
<dbReference type="GO" id="GO:0005762">
    <property type="term" value="C:mitochondrial large ribosomal subunit"/>
    <property type="evidence" value="ECO:0007669"/>
    <property type="project" value="TreeGrafter"/>
</dbReference>
<dbReference type="GO" id="GO:0003735">
    <property type="term" value="F:structural constituent of ribosome"/>
    <property type="evidence" value="ECO:0007669"/>
    <property type="project" value="InterPro"/>
</dbReference>
<evidence type="ECO:0000256" key="3">
    <source>
        <dbReference type="ARBA" id="ARBA00023274"/>
    </source>
</evidence>
<dbReference type="GO" id="GO:0006412">
    <property type="term" value="P:translation"/>
    <property type="evidence" value="ECO:0007669"/>
    <property type="project" value="InterPro"/>
</dbReference>
<dbReference type="GO" id="GO:0070180">
    <property type="term" value="F:large ribosomal subunit rRNA binding"/>
    <property type="evidence" value="ECO:0007669"/>
    <property type="project" value="TreeGrafter"/>
</dbReference>
<dbReference type="EMBL" id="MT246538">
    <property type="protein sequence ID" value="QRR29755.1"/>
    <property type="molecule type" value="Genomic_DNA"/>
</dbReference>
<sequence length="130" mass="15103">MNQIKEVLSIQILANKANPSPPLGPVMGQRGINIVKFCKEFNNRSMTYIDEIPLKVTVYINKDNTYHINIDKPTDRYFASSLLKYSNTVDIRYIYEYILCHNKVSKLNLPVKSLCKSIINYLKTFRIKVI</sequence>
<dbReference type="Pfam" id="PF03946">
    <property type="entry name" value="Ribosomal_L11_N"/>
    <property type="match status" value="1"/>
</dbReference>
<comment type="similarity">
    <text evidence="1">Belongs to the universal ribosomal protein uL11 family.</text>
</comment>
<geneLocation type="mitochondrion" evidence="5"/>
<dbReference type="AlphaFoldDB" id="A0A893DD04"/>
<keyword evidence="3" id="KW-0687">Ribonucleoprotein</keyword>
<evidence type="ECO:0000256" key="2">
    <source>
        <dbReference type="ARBA" id="ARBA00022980"/>
    </source>
</evidence>
<dbReference type="SMART" id="SM00649">
    <property type="entry name" value="RL11"/>
    <property type="match status" value="1"/>
</dbReference>
<proteinExistence type="inferred from homology"/>
<dbReference type="PANTHER" id="PTHR11661:SF1">
    <property type="entry name" value="LARGE RIBOSOMAL SUBUNIT PROTEIN UL11M"/>
    <property type="match status" value="1"/>
</dbReference>
<dbReference type="PANTHER" id="PTHR11661">
    <property type="entry name" value="60S RIBOSOMAL PROTEIN L12"/>
    <property type="match status" value="1"/>
</dbReference>
<gene>
    <name evidence="5" type="primary">rpl11</name>
</gene>
<evidence type="ECO:0000256" key="1">
    <source>
        <dbReference type="ARBA" id="ARBA00010537"/>
    </source>
</evidence>
<reference evidence="5" key="1">
    <citation type="journal article" date="2021" name="J. Eukaryot. Microbiol.">
        <title>Description of Imasa heleensis, gen. nov., sp. nov. (Imasidae, fam. nov.), a Deep-Branching Marine Malawimonad and Possible Key Taxon in Understanding Early Eukaryotic Evolution.</title>
        <authorList>
            <person name="Heiss A.A."/>
            <person name="Warring S.D."/>
            <person name="Lukacs K."/>
            <person name="Favate J."/>
            <person name="Yang A."/>
            <person name="Gyaltshen Y."/>
            <person name="Filardi C."/>
            <person name="Simpson A.G.B."/>
            <person name="Kim E."/>
        </authorList>
    </citation>
    <scope>NUCLEOTIDE SEQUENCE</scope>
</reference>
<organism evidence="5">
    <name type="scientific">Imasa heleensis</name>
    <dbReference type="NCBI Taxonomy" id="2772037"/>
    <lineage>
        <taxon>Eukaryota</taxon>
        <taxon>Malawimonadida</taxon>
        <taxon>Imasidae</taxon>
        <taxon>Imasa</taxon>
    </lineage>
</organism>
<dbReference type="InterPro" id="IPR020784">
    <property type="entry name" value="Ribosomal_uL11_N"/>
</dbReference>
<feature type="domain" description="Large ribosomal subunit protein uL11 N-terminal" evidence="4">
    <location>
        <begin position="9"/>
        <end position="66"/>
    </location>
</feature>
<evidence type="ECO:0000259" key="4">
    <source>
        <dbReference type="Pfam" id="PF03946"/>
    </source>
</evidence>
<dbReference type="GeneID" id="67270334"/>
<keyword evidence="2 5" id="KW-0689">Ribosomal protein</keyword>
<dbReference type="SUPFAM" id="SSF54747">
    <property type="entry name" value="Ribosomal L11/L12e N-terminal domain"/>
    <property type="match status" value="1"/>
</dbReference>
<dbReference type="HAMAP" id="MF_00736">
    <property type="entry name" value="Ribosomal_uL11"/>
    <property type="match status" value="1"/>
</dbReference>
<dbReference type="InterPro" id="IPR036796">
    <property type="entry name" value="Ribosomal_uL11_N_sf"/>
</dbReference>
<dbReference type="InterPro" id="IPR000911">
    <property type="entry name" value="Ribosomal_uL11"/>
</dbReference>
<name>A0A893DD04_9EUKA</name>
<protein>
    <submittedName>
        <fullName evidence="5">Ribosomal protein L11</fullName>
    </submittedName>
</protein>
<dbReference type="Gene3D" id="3.30.1550.10">
    <property type="entry name" value="Ribosomal protein L11/L12, N-terminal domain"/>
    <property type="match status" value="1"/>
</dbReference>
<keyword evidence="5" id="KW-0496">Mitochondrion</keyword>
<evidence type="ECO:0000313" key="5">
    <source>
        <dbReference type="EMBL" id="QRR29755.1"/>
    </source>
</evidence>
<accession>A0A893DD04</accession>